<name>A0A653TSA4_9FLAO</name>
<evidence type="ECO:0000313" key="2">
    <source>
        <dbReference type="EMBL" id="VXB84275.1"/>
    </source>
</evidence>
<protein>
    <recommendedName>
        <fullName evidence="4">DUF3575 domain-containing protein</fullName>
    </recommendedName>
</protein>
<organism evidence="2 3">
    <name type="scientific">Maribacter litoralis</name>
    <dbReference type="NCBI Taxonomy" id="2059726"/>
    <lineage>
        <taxon>Bacteria</taxon>
        <taxon>Pseudomonadati</taxon>
        <taxon>Bacteroidota</taxon>
        <taxon>Flavobacteriia</taxon>
        <taxon>Flavobacteriales</taxon>
        <taxon>Flavobacteriaceae</taxon>
        <taxon>Maribacter</taxon>
    </lineage>
</organism>
<dbReference type="RefSeq" id="WP_159303218.1">
    <property type="nucleotide sequence ID" value="NZ_LR733271.1"/>
</dbReference>
<dbReference type="Proteomes" id="UP000430202">
    <property type="component" value="Unassembled WGS sequence"/>
</dbReference>
<gene>
    <name evidence="2" type="ORF">MARI151_40038</name>
</gene>
<keyword evidence="3" id="KW-1185">Reference proteome</keyword>
<sequence>MKKIIFLTAFLMSVVCVIAQSNKQVEDGLFKINLLAPGVSYEVGVADKTTLNFEAFLGFALNRGSDRETSFGLYPGLEADVRQYINFNRRLQKGKNISGNTGNYVAFLNQLQFETPIIGDLEYASDYFYNAAIVYGMQRTYEKGFYWGLAFGPSVFADEFYVDAGILIDIRLGWVIGGRKK</sequence>
<dbReference type="AlphaFoldDB" id="A0A653TSA4"/>
<evidence type="ECO:0008006" key="4">
    <source>
        <dbReference type="Google" id="ProtNLM"/>
    </source>
</evidence>
<evidence type="ECO:0000256" key="1">
    <source>
        <dbReference type="SAM" id="SignalP"/>
    </source>
</evidence>
<feature type="chain" id="PRO_5024795944" description="DUF3575 domain-containing protein" evidence="1">
    <location>
        <begin position="20"/>
        <end position="181"/>
    </location>
</feature>
<evidence type="ECO:0000313" key="3">
    <source>
        <dbReference type="Proteomes" id="UP000430202"/>
    </source>
</evidence>
<reference evidence="2 3" key="1">
    <citation type="submission" date="2019-10" db="EMBL/GenBank/DDBJ databases">
        <authorList>
            <person name="Karimi E."/>
        </authorList>
    </citation>
    <scope>NUCLEOTIDE SEQUENCE [LARGE SCALE GENOMIC DNA]</scope>
    <source>
        <strain evidence="2">Maribacter sp. 151</strain>
    </source>
</reference>
<proteinExistence type="predicted"/>
<feature type="signal peptide" evidence="1">
    <location>
        <begin position="1"/>
        <end position="19"/>
    </location>
</feature>
<dbReference type="EMBL" id="CABWLR010000004">
    <property type="protein sequence ID" value="VXB84275.1"/>
    <property type="molecule type" value="Genomic_DNA"/>
</dbReference>
<accession>A0A653TSA4</accession>
<keyword evidence="1" id="KW-0732">Signal</keyword>